<gene>
    <name evidence="2" type="ORF">OMM_07885</name>
</gene>
<organism evidence="2 3">
    <name type="scientific">Candidatus Magnetoglobus multicellularis str. Araruama</name>
    <dbReference type="NCBI Taxonomy" id="890399"/>
    <lineage>
        <taxon>Bacteria</taxon>
        <taxon>Pseudomonadati</taxon>
        <taxon>Thermodesulfobacteriota</taxon>
        <taxon>Desulfobacteria</taxon>
        <taxon>Desulfobacterales</taxon>
        <taxon>Desulfobacteraceae</taxon>
        <taxon>Candidatus Magnetoglobus</taxon>
    </lineage>
</organism>
<dbReference type="InterPro" id="IPR011050">
    <property type="entry name" value="Pectin_lyase_fold/virulence"/>
</dbReference>
<dbReference type="Proteomes" id="UP000189670">
    <property type="component" value="Unassembled WGS sequence"/>
</dbReference>
<dbReference type="InterPro" id="IPR012334">
    <property type="entry name" value="Pectin_lyas_fold"/>
</dbReference>
<name>A0A1V1PA72_9BACT</name>
<sequence>MVTTQSIKGEIITDSSFGKSQPIVPEGNVYHIDDSHGRQWGQNLFHSFESFNIEAGKTANFSGPATVQRIISRVTGGNESQIYGTIQSSIAGADIFLLNPKGILFGKSARLDIDGSLYVSTADYLQMTESKQYVSLSTDISGLVSTPPQSFGFIDSNIASITFTGENDILQEDVKYRLTDLKKDIGNEMSQDNAFSVKGNNHICIIGGEIKIQQGAVIAIEDETSQSSETKGNIQLISTKSKSNIYFQDNELDYSQVSAFDNILIKNSKLNVGGQTTGGITIVGKKIILDNSVCYLNNYGTLNGKRIDIMGDNITIKNKAKIVSHAYSSGDAVSIKLMAHSDVQFEVYYSGIWTYSGIEDVGLKGQTSSISISAENVYLLDGAEILNRTFGEGHSRDISIDVRERIELSNDNYRFTSSITIDTYRKNATSGDAGTLYLSAKNIELSDGSSILASTRGTGKGGNINIKAEENLHLHGTWIDNDDGPQEGSKIFVRTYGNTKDSGDSGSVSIKAKNILLEDGASIYAQTYSSGKGGNLSLIADENITLQGKDGRNNPSVINTSCVNRRNSNGSANAGYLEMEANNIYIRDGAWINTQTEAKGNAGNIKITAHNKLEISGEGPEKKWIGKTRLASAVVSGSTNKSTGHGGQIDIHANEILLSGGAFIQTGTQSPGNAGEVNIIANTITLMGSSSKNRSSQIESNSYAKDLVYDVNITGTGGKITINAKNINLLDGAQISSSSMAEEKASGKAGDIDIRLEDTLRISGQNLEAEEIVGRSSGIYARSRQNIQAVAGEAGKIKIYAGSIVMDNHALVSTSSNGLENAGDIEIQTRHSILLTASRIASESLMPFDNNQNGGEAGIISIHAGTDIQLFQSARITTNAISSGGGRINIHTQKALTLINSDITTNVFKGEGNGGDINIRSELTIMNHGIISANADAGDGGAIFIHTRNLIQSTDSRIEATSKRGNDGTVEIETPDIEENENILNLSGNFLHTMDVVKTLCDMEKGKDAIQLVVNKPYAIPSLSSGWYHLSANESIRLAISNISDQFDHIANDFSDDALYQSENRLP</sequence>
<dbReference type="NCBIfam" id="TIGR01901">
    <property type="entry name" value="adhes_NPXG"/>
    <property type="match status" value="1"/>
</dbReference>
<reference evidence="3" key="1">
    <citation type="submission" date="2012-11" db="EMBL/GenBank/DDBJ databases">
        <authorList>
            <person name="Lucero-Rivera Y.E."/>
            <person name="Tovar-Ramirez D."/>
        </authorList>
    </citation>
    <scope>NUCLEOTIDE SEQUENCE [LARGE SCALE GENOMIC DNA]</scope>
    <source>
        <strain evidence="3">Araruama</strain>
    </source>
</reference>
<accession>A0A1V1PA72</accession>
<dbReference type="Gene3D" id="2.160.20.10">
    <property type="entry name" value="Single-stranded right-handed beta-helix, Pectin lyase-like"/>
    <property type="match status" value="3"/>
</dbReference>
<dbReference type="SUPFAM" id="SSF51126">
    <property type="entry name" value="Pectin lyase-like"/>
    <property type="match status" value="3"/>
</dbReference>
<protein>
    <submittedName>
        <fullName evidence="2">Filamentous hemagglutinin outer membrane protein</fullName>
    </submittedName>
</protein>
<evidence type="ECO:0000259" key="1">
    <source>
        <dbReference type="SMART" id="SM00912"/>
    </source>
</evidence>
<dbReference type="AlphaFoldDB" id="A0A1V1PA72"/>
<evidence type="ECO:0000313" key="2">
    <source>
        <dbReference type="EMBL" id="ETR71787.1"/>
    </source>
</evidence>
<dbReference type="InterPro" id="IPR008638">
    <property type="entry name" value="FhaB/CdiA-like_TPS"/>
</dbReference>
<feature type="domain" description="Filamentous haemagglutinin FhaB/tRNA nuclease CdiA-like TPS" evidence="1">
    <location>
        <begin position="18"/>
        <end position="128"/>
    </location>
</feature>
<dbReference type="SMART" id="SM00912">
    <property type="entry name" value="Haemagg_act"/>
    <property type="match status" value="1"/>
</dbReference>
<dbReference type="Pfam" id="PF05860">
    <property type="entry name" value="TPS"/>
    <property type="match status" value="1"/>
</dbReference>
<dbReference type="EMBL" id="ATBP01000222">
    <property type="protein sequence ID" value="ETR71787.1"/>
    <property type="molecule type" value="Genomic_DNA"/>
</dbReference>
<evidence type="ECO:0000313" key="3">
    <source>
        <dbReference type="Proteomes" id="UP000189670"/>
    </source>
</evidence>
<proteinExistence type="predicted"/>
<comment type="caution">
    <text evidence="2">The sequence shown here is derived from an EMBL/GenBank/DDBJ whole genome shotgun (WGS) entry which is preliminary data.</text>
</comment>